<accession>A0A226DTV2</accession>
<comment type="caution">
    <text evidence="4">The sequence shown here is derived from an EMBL/GenBank/DDBJ whole genome shotgun (WGS) entry which is preliminary data.</text>
</comment>
<feature type="compositionally biased region" description="Basic and acidic residues" evidence="3">
    <location>
        <begin position="282"/>
        <end position="297"/>
    </location>
</feature>
<name>A0A226DTV2_FOLCA</name>
<sequence length="337" mass="39524">MSARDQIKIMLDELMGTSRNGEEDKFPVKFYEPQVCKSFLLGCCPHDVLASTRIMLEKCTRVHNVGLKADYELTVASGKRYCYDLEVIKQLAPFVAKADRRVAEARERLKANDDVTTLGAKVSELGEKIDAALKKAEQLGATGFVAEGMKVVGGIDAMLKEKGEAERVYFAATATVATAGMSSQRKNFNENFRVCEVCSVYVGIHDTEQRKRDHLEGKLHQGFIKIRETLKELERVDAQRRKVRREQIRLDDKIRRLREQERREEERWRMQRWNPPMSRRAKREEQRRARRDEERDRSRRRHDHSQFRSRSRSGHRNDTRPRSRERGDRDKVTRRRH</sequence>
<reference evidence="4 5" key="1">
    <citation type="submission" date="2015-12" db="EMBL/GenBank/DDBJ databases">
        <title>The genome of Folsomia candida.</title>
        <authorList>
            <person name="Faddeeva A."/>
            <person name="Derks M.F."/>
            <person name="Anvar Y."/>
            <person name="Smit S."/>
            <person name="Van Straalen N."/>
            <person name="Roelofs D."/>
        </authorList>
    </citation>
    <scope>NUCLEOTIDE SEQUENCE [LARGE SCALE GENOMIC DNA]</scope>
    <source>
        <strain evidence="4 5">VU population</strain>
        <tissue evidence="4">Whole body</tissue>
    </source>
</reference>
<dbReference type="GO" id="GO:0003729">
    <property type="term" value="F:mRNA binding"/>
    <property type="evidence" value="ECO:0007669"/>
    <property type="project" value="InterPro"/>
</dbReference>
<dbReference type="InterPro" id="IPR004882">
    <property type="entry name" value="Luc7-rel"/>
</dbReference>
<protein>
    <submittedName>
        <fullName evidence="4">Putative RNA-binding protein Luc7-like 2</fullName>
    </submittedName>
</protein>
<dbReference type="Pfam" id="PF03194">
    <property type="entry name" value="LUC7"/>
    <property type="match status" value="1"/>
</dbReference>
<feature type="region of interest" description="Disordered" evidence="3">
    <location>
        <begin position="276"/>
        <end position="337"/>
    </location>
</feature>
<keyword evidence="2" id="KW-0175">Coiled coil</keyword>
<evidence type="ECO:0000256" key="2">
    <source>
        <dbReference type="SAM" id="Coils"/>
    </source>
</evidence>
<dbReference type="STRING" id="158441.A0A226DTV2"/>
<evidence type="ECO:0000256" key="3">
    <source>
        <dbReference type="SAM" id="MobiDB-lite"/>
    </source>
</evidence>
<evidence type="ECO:0000313" key="5">
    <source>
        <dbReference type="Proteomes" id="UP000198287"/>
    </source>
</evidence>
<dbReference type="EMBL" id="LNIX01000012">
    <property type="protein sequence ID" value="OXA48141.1"/>
    <property type="molecule type" value="Genomic_DNA"/>
</dbReference>
<dbReference type="Proteomes" id="UP000198287">
    <property type="component" value="Unassembled WGS sequence"/>
</dbReference>
<proteinExistence type="inferred from homology"/>
<gene>
    <name evidence="4" type="ORF">Fcan01_17500</name>
</gene>
<feature type="coiled-coil region" evidence="2">
    <location>
        <begin position="226"/>
        <end position="267"/>
    </location>
</feature>
<evidence type="ECO:0000256" key="1">
    <source>
        <dbReference type="ARBA" id="ARBA00005655"/>
    </source>
</evidence>
<feature type="compositionally biased region" description="Basic residues" evidence="3">
    <location>
        <begin position="298"/>
        <end position="314"/>
    </location>
</feature>
<dbReference type="PANTHER" id="PTHR12375">
    <property type="entry name" value="RNA-BINDING PROTEIN LUC7-RELATED"/>
    <property type="match status" value="1"/>
</dbReference>
<dbReference type="GO" id="GO:0006376">
    <property type="term" value="P:mRNA splice site recognition"/>
    <property type="evidence" value="ECO:0007669"/>
    <property type="project" value="InterPro"/>
</dbReference>
<dbReference type="OrthoDB" id="153872at2759"/>
<feature type="compositionally biased region" description="Basic and acidic residues" evidence="3">
    <location>
        <begin position="315"/>
        <end position="331"/>
    </location>
</feature>
<dbReference type="AlphaFoldDB" id="A0A226DTV2"/>
<dbReference type="GO" id="GO:0005685">
    <property type="term" value="C:U1 snRNP"/>
    <property type="evidence" value="ECO:0007669"/>
    <property type="project" value="InterPro"/>
</dbReference>
<organism evidence="4 5">
    <name type="scientific">Folsomia candida</name>
    <name type="common">Springtail</name>
    <dbReference type="NCBI Taxonomy" id="158441"/>
    <lineage>
        <taxon>Eukaryota</taxon>
        <taxon>Metazoa</taxon>
        <taxon>Ecdysozoa</taxon>
        <taxon>Arthropoda</taxon>
        <taxon>Hexapoda</taxon>
        <taxon>Collembola</taxon>
        <taxon>Entomobryomorpha</taxon>
        <taxon>Isotomoidea</taxon>
        <taxon>Isotomidae</taxon>
        <taxon>Proisotominae</taxon>
        <taxon>Folsomia</taxon>
    </lineage>
</organism>
<keyword evidence="5" id="KW-1185">Reference proteome</keyword>
<evidence type="ECO:0000313" key="4">
    <source>
        <dbReference type="EMBL" id="OXA48141.1"/>
    </source>
</evidence>
<comment type="similarity">
    <text evidence="1">Belongs to the Luc7 family.</text>
</comment>